<protein>
    <submittedName>
        <fullName evidence="4">Aminotransferase class I/II-fold pyridoxal phosphate-dependent enzyme</fullName>
    </submittedName>
</protein>
<reference evidence="4" key="1">
    <citation type="submission" date="2023-06" db="EMBL/GenBank/DDBJ databases">
        <title>Robiginitalea aurantiacus sp. nov. and Algoriphagus sediminis sp. nov., isolated from coastal sediment.</title>
        <authorList>
            <person name="Zhou Z.Y."/>
            <person name="An J."/>
            <person name="Jia Y.W."/>
            <person name="Du Z.J."/>
        </authorList>
    </citation>
    <scope>NUCLEOTIDE SEQUENCE</scope>
    <source>
        <strain evidence="4">M39</strain>
    </source>
</reference>
<dbReference type="InterPro" id="IPR004839">
    <property type="entry name" value="Aminotransferase_I/II_large"/>
</dbReference>
<evidence type="ECO:0000256" key="2">
    <source>
        <dbReference type="ARBA" id="ARBA00022679"/>
    </source>
</evidence>
<dbReference type="InterPro" id="IPR015424">
    <property type="entry name" value="PyrdxlP-dep_Trfase"/>
</dbReference>
<sequence length="349" mass="37968">MKLRTETIPGAELCIGESCYLYFGGTAYLGMQTLPQFREAHAQFTLEMGTHWGASRAGNLVLSVYDKTEKTLAAWLGSEACLTLSSGFMAARLLAEHFASLGYPCYFSPNCHEALLPPGSKRTSDWETLRGQLEQSISKGNKLPPVVFTDSLGERTNPGPIWESLESLPKQCILVADDSHGLGICGEDGSGSWKALSAYGFSEFLLCGSLGKAMGVTAGIIAGSIRILDQLRETPFFAGASPAPPAGLAALQLSLNNGLYLRQYRRLMDNVNYFDTLTRHLGSLISYPGYPVFCFTNTELASHLFTNQILITDFEYVAEAGSGSPKRIVITASHEKTHLDQLSEVLKIF</sequence>
<evidence type="ECO:0000313" key="4">
    <source>
        <dbReference type="EMBL" id="MDM9630652.1"/>
    </source>
</evidence>
<evidence type="ECO:0000313" key="5">
    <source>
        <dbReference type="Proteomes" id="UP001174839"/>
    </source>
</evidence>
<dbReference type="SUPFAM" id="SSF53383">
    <property type="entry name" value="PLP-dependent transferases"/>
    <property type="match status" value="1"/>
</dbReference>
<keyword evidence="5" id="KW-1185">Reference proteome</keyword>
<dbReference type="GO" id="GO:0008483">
    <property type="term" value="F:transaminase activity"/>
    <property type="evidence" value="ECO:0007669"/>
    <property type="project" value="UniProtKB-KW"/>
</dbReference>
<gene>
    <name evidence="4" type="ORF">QU605_04175</name>
</gene>
<accession>A0ABT7WCK9</accession>
<evidence type="ECO:0000256" key="1">
    <source>
        <dbReference type="ARBA" id="ARBA00001933"/>
    </source>
</evidence>
<proteinExistence type="predicted"/>
<evidence type="ECO:0000259" key="3">
    <source>
        <dbReference type="Pfam" id="PF00155"/>
    </source>
</evidence>
<organism evidence="4 5">
    <name type="scientific">Robiginitalea aurantiaca</name>
    <dbReference type="NCBI Taxonomy" id="3056915"/>
    <lineage>
        <taxon>Bacteria</taxon>
        <taxon>Pseudomonadati</taxon>
        <taxon>Bacteroidota</taxon>
        <taxon>Flavobacteriia</taxon>
        <taxon>Flavobacteriales</taxon>
        <taxon>Flavobacteriaceae</taxon>
        <taxon>Robiginitalea</taxon>
    </lineage>
</organism>
<dbReference type="EMBL" id="JAUDUY010000002">
    <property type="protein sequence ID" value="MDM9630652.1"/>
    <property type="molecule type" value="Genomic_DNA"/>
</dbReference>
<feature type="domain" description="Aminotransferase class I/classII large" evidence="3">
    <location>
        <begin position="170"/>
        <end position="344"/>
    </location>
</feature>
<dbReference type="InterPro" id="IPR050087">
    <property type="entry name" value="AON_synthase_class-II"/>
</dbReference>
<comment type="caution">
    <text evidence="4">The sequence shown here is derived from an EMBL/GenBank/DDBJ whole genome shotgun (WGS) entry which is preliminary data.</text>
</comment>
<keyword evidence="2" id="KW-0808">Transferase</keyword>
<dbReference type="InterPro" id="IPR015421">
    <property type="entry name" value="PyrdxlP-dep_Trfase_major"/>
</dbReference>
<dbReference type="Gene3D" id="3.90.1150.10">
    <property type="entry name" value="Aspartate Aminotransferase, domain 1"/>
    <property type="match status" value="1"/>
</dbReference>
<dbReference type="Pfam" id="PF00155">
    <property type="entry name" value="Aminotran_1_2"/>
    <property type="match status" value="1"/>
</dbReference>
<dbReference type="Proteomes" id="UP001174839">
    <property type="component" value="Unassembled WGS sequence"/>
</dbReference>
<comment type="cofactor">
    <cofactor evidence="1">
        <name>pyridoxal 5'-phosphate</name>
        <dbReference type="ChEBI" id="CHEBI:597326"/>
    </cofactor>
</comment>
<keyword evidence="4" id="KW-0032">Aminotransferase</keyword>
<dbReference type="InterPro" id="IPR015422">
    <property type="entry name" value="PyrdxlP-dep_Trfase_small"/>
</dbReference>
<dbReference type="PANTHER" id="PTHR13693">
    <property type="entry name" value="CLASS II AMINOTRANSFERASE/8-AMINO-7-OXONONANOATE SYNTHASE"/>
    <property type="match status" value="1"/>
</dbReference>
<dbReference type="RefSeq" id="WP_289724021.1">
    <property type="nucleotide sequence ID" value="NZ_JAUDUY010000002.1"/>
</dbReference>
<name>A0ABT7WCK9_9FLAO</name>
<dbReference type="Gene3D" id="3.40.640.10">
    <property type="entry name" value="Type I PLP-dependent aspartate aminotransferase-like (Major domain)"/>
    <property type="match status" value="1"/>
</dbReference>